<dbReference type="InterPro" id="IPR036513">
    <property type="entry name" value="STAS_dom_sf"/>
</dbReference>
<gene>
    <name evidence="2" type="ORF">BG845_00879</name>
</gene>
<name>A0A1Y2N726_PSEAH</name>
<proteinExistence type="predicted"/>
<evidence type="ECO:0000259" key="1">
    <source>
        <dbReference type="PROSITE" id="PS50801"/>
    </source>
</evidence>
<dbReference type="Gene3D" id="3.30.750.24">
    <property type="entry name" value="STAS domain"/>
    <property type="match status" value="1"/>
</dbReference>
<evidence type="ECO:0000313" key="2">
    <source>
        <dbReference type="EMBL" id="OSY43274.1"/>
    </source>
</evidence>
<reference evidence="2 3" key="1">
    <citation type="submission" date="2016-09" db="EMBL/GenBank/DDBJ databases">
        <title>Pseudonocardia autotrophica DSM535, a candidate organism with high potential of specific P450 cytochromes.</title>
        <authorList>
            <person name="Grumaz C."/>
            <person name="Vainshtein Y."/>
            <person name="Kirstahler P."/>
            <person name="Sohn K."/>
        </authorList>
    </citation>
    <scope>NUCLEOTIDE SEQUENCE [LARGE SCALE GENOMIC DNA]</scope>
    <source>
        <strain evidence="2 3">DSM 535</strain>
    </source>
</reference>
<dbReference type="SUPFAM" id="SSF52091">
    <property type="entry name" value="SpoIIaa-like"/>
    <property type="match status" value="1"/>
</dbReference>
<dbReference type="AlphaFoldDB" id="A0A1Y2N726"/>
<dbReference type="InterPro" id="IPR002645">
    <property type="entry name" value="STAS_dom"/>
</dbReference>
<feature type="domain" description="STAS" evidence="1">
    <location>
        <begin position="16"/>
        <end position="88"/>
    </location>
</feature>
<dbReference type="Proteomes" id="UP000194360">
    <property type="component" value="Unassembled WGS sequence"/>
</dbReference>
<sequence>MRNDPATGLAVEPAAPGVRLVRVTGRLDRRGAEAIARMIDAQRACGTGPVDVVLDLGGVSEFDGPATEALGGVATRSPDGGVRVHLAGCGGRAELLPLRARQVLLRCSAYPSAEAAVRAIAAVGRVPRPRESIAGVRPTGRATT</sequence>
<comment type="caution">
    <text evidence="2">The sequence shown here is derived from an EMBL/GenBank/DDBJ whole genome shotgun (WGS) entry which is preliminary data.</text>
</comment>
<protein>
    <recommendedName>
        <fullName evidence="1">STAS domain-containing protein</fullName>
    </recommendedName>
</protein>
<dbReference type="OrthoDB" id="3579596at2"/>
<dbReference type="PROSITE" id="PS50801">
    <property type="entry name" value="STAS"/>
    <property type="match status" value="1"/>
</dbReference>
<dbReference type="RefSeq" id="WP_085911183.1">
    <property type="nucleotide sequence ID" value="NZ_AP018920.1"/>
</dbReference>
<evidence type="ECO:0000313" key="3">
    <source>
        <dbReference type="Proteomes" id="UP000194360"/>
    </source>
</evidence>
<dbReference type="Pfam" id="PF01740">
    <property type="entry name" value="STAS"/>
    <property type="match status" value="1"/>
</dbReference>
<keyword evidence="3" id="KW-1185">Reference proteome</keyword>
<accession>A0A1Y2N726</accession>
<dbReference type="EMBL" id="MIGB01000003">
    <property type="protein sequence ID" value="OSY43274.1"/>
    <property type="molecule type" value="Genomic_DNA"/>
</dbReference>
<organism evidence="2 3">
    <name type="scientific">Pseudonocardia autotrophica</name>
    <name type="common">Amycolata autotrophica</name>
    <name type="synonym">Nocardia autotrophica</name>
    <dbReference type="NCBI Taxonomy" id="2074"/>
    <lineage>
        <taxon>Bacteria</taxon>
        <taxon>Bacillati</taxon>
        <taxon>Actinomycetota</taxon>
        <taxon>Actinomycetes</taxon>
        <taxon>Pseudonocardiales</taxon>
        <taxon>Pseudonocardiaceae</taxon>
        <taxon>Pseudonocardia</taxon>
    </lineage>
</organism>